<gene>
    <name evidence="2" type="ORF">TBRA_LOCUS12749</name>
</gene>
<organism evidence="2 3">
    <name type="scientific">Trichogramma brassicae</name>
    <dbReference type="NCBI Taxonomy" id="86971"/>
    <lineage>
        <taxon>Eukaryota</taxon>
        <taxon>Metazoa</taxon>
        <taxon>Ecdysozoa</taxon>
        <taxon>Arthropoda</taxon>
        <taxon>Hexapoda</taxon>
        <taxon>Insecta</taxon>
        <taxon>Pterygota</taxon>
        <taxon>Neoptera</taxon>
        <taxon>Endopterygota</taxon>
        <taxon>Hymenoptera</taxon>
        <taxon>Apocrita</taxon>
        <taxon>Proctotrupomorpha</taxon>
        <taxon>Chalcidoidea</taxon>
        <taxon>Trichogrammatidae</taxon>
        <taxon>Trichogramma</taxon>
    </lineage>
</organism>
<reference evidence="2 3" key="1">
    <citation type="submission" date="2020-02" db="EMBL/GenBank/DDBJ databases">
        <authorList>
            <person name="Ferguson B K."/>
        </authorList>
    </citation>
    <scope>NUCLEOTIDE SEQUENCE [LARGE SCALE GENOMIC DNA]</scope>
</reference>
<evidence type="ECO:0000256" key="1">
    <source>
        <dbReference type="SAM" id="MobiDB-lite"/>
    </source>
</evidence>
<feature type="compositionally biased region" description="Polar residues" evidence="1">
    <location>
        <begin position="408"/>
        <end position="418"/>
    </location>
</feature>
<feature type="region of interest" description="Disordered" evidence="1">
    <location>
        <begin position="408"/>
        <end position="503"/>
    </location>
</feature>
<name>A0A6H5J120_9HYME</name>
<feature type="compositionally biased region" description="Basic and acidic residues" evidence="1">
    <location>
        <begin position="470"/>
        <end position="480"/>
    </location>
</feature>
<keyword evidence="3" id="KW-1185">Reference proteome</keyword>
<feature type="compositionally biased region" description="Polar residues" evidence="1">
    <location>
        <begin position="481"/>
        <end position="490"/>
    </location>
</feature>
<proteinExistence type="predicted"/>
<evidence type="ECO:0000313" key="3">
    <source>
        <dbReference type="Proteomes" id="UP000479190"/>
    </source>
</evidence>
<protein>
    <submittedName>
        <fullName evidence="2">Uncharacterized protein</fullName>
    </submittedName>
</protein>
<evidence type="ECO:0000313" key="2">
    <source>
        <dbReference type="EMBL" id="CAB0041065.1"/>
    </source>
</evidence>
<dbReference type="Proteomes" id="UP000479190">
    <property type="component" value="Unassembled WGS sequence"/>
</dbReference>
<dbReference type="EMBL" id="CADCXV010001086">
    <property type="protein sequence ID" value="CAB0041065.1"/>
    <property type="molecule type" value="Genomic_DNA"/>
</dbReference>
<sequence length="503" mass="57738">MRRSYFSRFHRSVLDQPASDIRPLKSCESRVTHLQRRVVIIISRHGRIRSNAHDAYSLAITEYLPAMLALHALARRSNGSRDQLTYTREAYIHDNDIDEIDYVDDGTPLWTAPEVQMQVDEDLAERGENLVTRLCFLLLQATVSPKTLIMYPPVDFEPSQSPKLESVYTSISVSEALSRKKEKMIVSGAAHVSHTHRHTCTRPVAGETNEKNNVFSVFLFLWRARAPFLPVESVHVHRHFETREIRRLLCRLVSRDALTKTPYNECTAVQTSKHRRTAVRSYARVYCVKNKTESGDCLEDFLKHARNLRGKEEKLCYISTFKKNCPAFIYVRLQKSQRAYEIIDFCEKHENHDGTETLRAIPTRKRAQVFILHEDQDFKGLYFVDEQMVKDLEEYGEIVFVDVPVQPATGQSDRSVQTCRLPSLPRRRRPSSRGSTETSTPKRPACEYMPDVDITPTWCHVGRQGPTSDAARDNESDEHSSSATAVSVHQATRRHLARTAPPF</sequence>
<dbReference type="AlphaFoldDB" id="A0A6H5J120"/>
<accession>A0A6H5J120</accession>